<organism evidence="1">
    <name type="scientific">Anguilla anguilla</name>
    <name type="common">European freshwater eel</name>
    <name type="synonym">Muraena anguilla</name>
    <dbReference type="NCBI Taxonomy" id="7936"/>
    <lineage>
        <taxon>Eukaryota</taxon>
        <taxon>Metazoa</taxon>
        <taxon>Chordata</taxon>
        <taxon>Craniata</taxon>
        <taxon>Vertebrata</taxon>
        <taxon>Euteleostomi</taxon>
        <taxon>Actinopterygii</taxon>
        <taxon>Neopterygii</taxon>
        <taxon>Teleostei</taxon>
        <taxon>Anguilliformes</taxon>
        <taxon>Anguillidae</taxon>
        <taxon>Anguilla</taxon>
    </lineage>
</organism>
<reference evidence="1" key="1">
    <citation type="submission" date="2014-11" db="EMBL/GenBank/DDBJ databases">
        <authorList>
            <person name="Amaro Gonzalez C."/>
        </authorList>
    </citation>
    <scope>NUCLEOTIDE SEQUENCE</scope>
</reference>
<name>A0A0E9VCY6_ANGAN</name>
<proteinExistence type="predicted"/>
<protein>
    <submittedName>
        <fullName evidence="1">Uncharacterized protein</fullName>
    </submittedName>
</protein>
<reference evidence="1" key="2">
    <citation type="journal article" date="2015" name="Fish Shellfish Immunol.">
        <title>Early steps in the European eel (Anguilla anguilla)-Vibrio vulnificus interaction in the gills: Role of the RtxA13 toxin.</title>
        <authorList>
            <person name="Callol A."/>
            <person name="Pajuelo D."/>
            <person name="Ebbesson L."/>
            <person name="Teles M."/>
            <person name="MacKenzie S."/>
            <person name="Amaro C."/>
        </authorList>
    </citation>
    <scope>NUCLEOTIDE SEQUENCE</scope>
</reference>
<sequence>MCSGGSVLSVLSGVTLEGVCYQCYQV</sequence>
<evidence type="ECO:0000313" key="1">
    <source>
        <dbReference type="EMBL" id="JAH75310.1"/>
    </source>
</evidence>
<dbReference type="AlphaFoldDB" id="A0A0E9VCY6"/>
<accession>A0A0E9VCY6</accession>
<dbReference type="EMBL" id="GBXM01033267">
    <property type="protein sequence ID" value="JAH75310.1"/>
    <property type="molecule type" value="Transcribed_RNA"/>
</dbReference>